<dbReference type="InterPro" id="IPR038884">
    <property type="entry name" value="CFAP61"/>
</dbReference>
<reference evidence="3 4" key="1">
    <citation type="journal article" date="2024" name="bioRxiv">
        <title>A reference genome for Trichogramma kaykai: A tiny desert-dwelling parasitoid wasp with competing sex-ratio distorters.</title>
        <authorList>
            <person name="Culotta J."/>
            <person name="Lindsey A.R."/>
        </authorList>
    </citation>
    <scope>NUCLEOTIDE SEQUENCE [LARGE SCALE GENOMIC DNA]</scope>
    <source>
        <strain evidence="3 4">KSX58</strain>
    </source>
</reference>
<feature type="region of interest" description="Disordered" evidence="1">
    <location>
        <begin position="278"/>
        <end position="346"/>
    </location>
</feature>
<dbReference type="PANTHER" id="PTHR21178:SF8">
    <property type="entry name" value="CILIA- AND FLAGELLA-ASSOCIATED PROTEIN 61"/>
    <property type="match status" value="1"/>
</dbReference>
<name>A0ABD2XJ22_9HYME</name>
<gene>
    <name evidence="3" type="ORF">TKK_002187</name>
</gene>
<feature type="domain" description="Cilia- and flagella-associated protein 61 N-terminal" evidence="2">
    <location>
        <begin position="12"/>
        <end position="274"/>
    </location>
</feature>
<keyword evidence="4" id="KW-1185">Reference proteome</keyword>
<dbReference type="AlphaFoldDB" id="A0ABD2XJ22"/>
<dbReference type="Pfam" id="PF16092">
    <property type="entry name" value="CFAP61_N"/>
    <property type="match status" value="1"/>
</dbReference>
<dbReference type="Proteomes" id="UP001627154">
    <property type="component" value="Unassembled WGS sequence"/>
</dbReference>
<comment type="caution">
    <text evidence="3">The sequence shown here is derived from an EMBL/GenBank/DDBJ whole genome shotgun (WGS) entry which is preliminary data.</text>
</comment>
<evidence type="ECO:0000313" key="4">
    <source>
        <dbReference type="Proteomes" id="UP001627154"/>
    </source>
</evidence>
<accession>A0ABD2XJ22</accession>
<dbReference type="InterPro" id="IPR032151">
    <property type="entry name" value="CFAP61_N"/>
</dbReference>
<evidence type="ECO:0000256" key="1">
    <source>
        <dbReference type="SAM" id="MobiDB-lite"/>
    </source>
</evidence>
<dbReference type="EMBL" id="JBJJXI010000021">
    <property type="protein sequence ID" value="KAL3405140.1"/>
    <property type="molecule type" value="Genomic_DNA"/>
</dbReference>
<evidence type="ECO:0000259" key="2">
    <source>
        <dbReference type="Pfam" id="PF16092"/>
    </source>
</evidence>
<feature type="compositionally biased region" description="Basic and acidic residues" evidence="1">
    <location>
        <begin position="278"/>
        <end position="294"/>
    </location>
</feature>
<organism evidence="3 4">
    <name type="scientific">Trichogramma kaykai</name>
    <dbReference type="NCBI Taxonomy" id="54128"/>
    <lineage>
        <taxon>Eukaryota</taxon>
        <taxon>Metazoa</taxon>
        <taxon>Ecdysozoa</taxon>
        <taxon>Arthropoda</taxon>
        <taxon>Hexapoda</taxon>
        <taxon>Insecta</taxon>
        <taxon>Pterygota</taxon>
        <taxon>Neoptera</taxon>
        <taxon>Endopterygota</taxon>
        <taxon>Hymenoptera</taxon>
        <taxon>Apocrita</taxon>
        <taxon>Proctotrupomorpha</taxon>
        <taxon>Chalcidoidea</taxon>
        <taxon>Trichogrammatidae</taxon>
        <taxon>Trichogramma</taxon>
    </lineage>
</organism>
<feature type="compositionally biased region" description="Low complexity" evidence="1">
    <location>
        <begin position="334"/>
        <end position="343"/>
    </location>
</feature>
<dbReference type="PANTHER" id="PTHR21178">
    <property type="entry name" value="CILIA- AND FLAGELLA-ASSOCIATED PROTEIN 61"/>
    <property type="match status" value="1"/>
</dbReference>
<feature type="compositionally biased region" description="Basic and acidic residues" evidence="1">
    <location>
        <begin position="305"/>
        <end position="328"/>
    </location>
</feature>
<protein>
    <recommendedName>
        <fullName evidence="2">Cilia- and flagella-associated protein 61 N-terminal domain-containing protein</fullName>
    </recommendedName>
</protein>
<proteinExistence type="predicted"/>
<evidence type="ECO:0000313" key="3">
    <source>
        <dbReference type="EMBL" id="KAL3405140.1"/>
    </source>
</evidence>
<sequence>MANTAERITKCRYVQRSDLKALASFIDCRTIDLFPEAVDPTALYEESCLALLRENSSGRIVSALFLGNHPHVPAVAASAWPIWIDRLYGVDGSKEENTLFVRFLVWDDEHEEEEEEEEAADSLRELFKAAFYAAFHCSRMILVKPPGLSLPECLAKLLLTVPPKNESLESSESAQVLCVADQNRFVAPMRVRLAIEEDNDDVVGILDNENATLRRFYGDYYLSEEVRHPEACRRVLVAERSNNVLVAVLAVNCRVDLDLLARHFELSAFAGFRKFREQDSRSDDGGEEEAKGEWPGDSPFGSAENKWRDENFTDRDENESERSEHDARSNSFGQQQQQQQQQQRPTVPNAFAVELFGVADKLDELKCQGLLAASFECFPERDYCLLLQPNGRAHCPFLDNFVRVARRQGRDFPMSLYASHRACLGQQGSLRAREARERDLTYAADLLEGVDSAEVVLEDVRVALEEDSAQRAFVFACDEQIVGLAVLRREEQVNRLERAYRLGHLAARAKRAGEDSCGRLVQLALMPIFVSRLGFLLGELLRLAEHRLLFYRLPLDSDQDPRASAGGRPIPTCLSAMQPLEPRIRNWPQLQRLYRQSYDDDDDDEAPFDRLFSLHVFTPRSALAHKDIVNVKIVVVGASDCALTFLHHLLTGPKNAERLRFCDVTLVSSNGLPYEQRDHRVRTMIPFAGLHCNAYRRLTSETLHYNVVKGTMTRIDRSRYMHYR</sequence>